<feature type="non-terminal residue" evidence="10">
    <location>
        <position position="243"/>
    </location>
</feature>
<dbReference type="PRINTS" id="PR00148">
    <property type="entry name" value="ENOLASE"/>
</dbReference>
<dbReference type="Pfam" id="PF03952">
    <property type="entry name" value="Enolase_N"/>
    <property type="match status" value="1"/>
</dbReference>
<accession>A0A381NVK6</accession>
<comment type="pathway">
    <text evidence="2">Carbohydrate degradation; glycolysis; pyruvate from D-glyceraldehyde 3-phosphate: step 4/5.</text>
</comment>
<proteinExistence type="inferred from homology"/>
<dbReference type="AlphaFoldDB" id="A0A381NVK6"/>
<dbReference type="Gene3D" id="3.20.20.120">
    <property type="entry name" value="Enolase-like C-terminal domain"/>
    <property type="match status" value="1"/>
</dbReference>
<dbReference type="GO" id="GO:0000287">
    <property type="term" value="F:magnesium ion binding"/>
    <property type="evidence" value="ECO:0007669"/>
    <property type="project" value="InterPro"/>
</dbReference>
<dbReference type="InterPro" id="IPR029017">
    <property type="entry name" value="Enolase-like_N"/>
</dbReference>
<comment type="cofactor">
    <cofactor evidence="1">
        <name>Mg(2+)</name>
        <dbReference type="ChEBI" id="CHEBI:18420"/>
    </cofactor>
</comment>
<organism evidence="10">
    <name type="scientific">marine metagenome</name>
    <dbReference type="NCBI Taxonomy" id="408172"/>
    <lineage>
        <taxon>unclassified sequences</taxon>
        <taxon>metagenomes</taxon>
        <taxon>ecological metagenomes</taxon>
    </lineage>
</organism>
<dbReference type="GO" id="GO:0006096">
    <property type="term" value="P:glycolytic process"/>
    <property type="evidence" value="ECO:0007669"/>
    <property type="project" value="UniProtKB-UniPathway"/>
</dbReference>
<dbReference type="EC" id="4.2.1.11" evidence="4"/>
<dbReference type="GO" id="GO:0000015">
    <property type="term" value="C:phosphopyruvate hydratase complex"/>
    <property type="evidence" value="ECO:0007669"/>
    <property type="project" value="InterPro"/>
</dbReference>
<keyword evidence="7" id="KW-0456">Lyase</keyword>
<comment type="similarity">
    <text evidence="3">Belongs to the enolase family.</text>
</comment>
<evidence type="ECO:0000256" key="4">
    <source>
        <dbReference type="ARBA" id="ARBA00012058"/>
    </source>
</evidence>
<dbReference type="UniPathway" id="UPA00109">
    <property type="reaction ID" value="UER00187"/>
</dbReference>
<dbReference type="SMART" id="SM01193">
    <property type="entry name" value="Enolase_N"/>
    <property type="match status" value="1"/>
</dbReference>
<evidence type="ECO:0000259" key="8">
    <source>
        <dbReference type="SMART" id="SM01192"/>
    </source>
</evidence>
<evidence type="ECO:0000256" key="3">
    <source>
        <dbReference type="ARBA" id="ARBA00009604"/>
    </source>
</evidence>
<dbReference type="Gene3D" id="3.30.390.10">
    <property type="entry name" value="Enolase-like, N-terminal domain"/>
    <property type="match status" value="1"/>
</dbReference>
<evidence type="ECO:0000256" key="5">
    <source>
        <dbReference type="ARBA" id="ARBA00022842"/>
    </source>
</evidence>
<dbReference type="SUPFAM" id="SSF51604">
    <property type="entry name" value="Enolase C-terminal domain-like"/>
    <property type="match status" value="1"/>
</dbReference>
<feature type="domain" description="Enolase C-terminal TIM barrel" evidence="8">
    <location>
        <begin position="140"/>
        <end position="243"/>
    </location>
</feature>
<dbReference type="InterPro" id="IPR000941">
    <property type="entry name" value="Enolase"/>
</dbReference>
<dbReference type="GO" id="GO:0004634">
    <property type="term" value="F:phosphopyruvate hydratase activity"/>
    <property type="evidence" value="ECO:0007669"/>
    <property type="project" value="UniProtKB-EC"/>
</dbReference>
<dbReference type="PANTHER" id="PTHR11902">
    <property type="entry name" value="ENOLASE"/>
    <property type="match status" value="1"/>
</dbReference>
<sequence length="243" mass="26254">MNSHIKNIISREILDSRGNPTVEVDIILENNTMGRAAVPSGASTGEFEAMELRDNDKTRYIGKGVLTAVNNINDEINKALVGVDVIDQLNIDDIMIELDGTDNKSRLGANAILGVSMAAARAAAKVNNCPLYEYLSINKNPLMPVPMMNILNGGSHADNTVDIQEFMIYPIGAKTFSEALRMGTEVFHQLKSELLQKGLNTSVGDEGGFAPDLESNEQALEIILTAIKNAGYTAGEEIFIALD</sequence>
<evidence type="ECO:0000256" key="6">
    <source>
        <dbReference type="ARBA" id="ARBA00023152"/>
    </source>
</evidence>
<dbReference type="InterPro" id="IPR020811">
    <property type="entry name" value="Enolase_N"/>
</dbReference>
<name>A0A381NVK6_9ZZZZ</name>
<evidence type="ECO:0000256" key="7">
    <source>
        <dbReference type="ARBA" id="ARBA00023239"/>
    </source>
</evidence>
<protein>
    <recommendedName>
        <fullName evidence="4">phosphopyruvate hydratase</fullName>
        <ecNumber evidence="4">4.2.1.11</ecNumber>
    </recommendedName>
</protein>
<dbReference type="SUPFAM" id="SSF54826">
    <property type="entry name" value="Enolase N-terminal domain-like"/>
    <property type="match status" value="1"/>
</dbReference>
<evidence type="ECO:0000259" key="9">
    <source>
        <dbReference type="SMART" id="SM01193"/>
    </source>
</evidence>
<evidence type="ECO:0000256" key="2">
    <source>
        <dbReference type="ARBA" id="ARBA00005031"/>
    </source>
</evidence>
<dbReference type="FunFam" id="3.30.390.10:FF:000001">
    <property type="entry name" value="Enolase"/>
    <property type="match status" value="1"/>
</dbReference>
<dbReference type="SMART" id="SM01192">
    <property type="entry name" value="Enolase_C"/>
    <property type="match status" value="1"/>
</dbReference>
<keyword evidence="5" id="KW-0460">Magnesium</keyword>
<evidence type="ECO:0000313" key="10">
    <source>
        <dbReference type="EMBL" id="SUZ58279.1"/>
    </source>
</evidence>
<dbReference type="EMBL" id="UINC01000610">
    <property type="protein sequence ID" value="SUZ58279.1"/>
    <property type="molecule type" value="Genomic_DNA"/>
</dbReference>
<dbReference type="PANTHER" id="PTHR11902:SF1">
    <property type="entry name" value="ENOLASE"/>
    <property type="match status" value="1"/>
</dbReference>
<reference evidence="10" key="1">
    <citation type="submission" date="2018-05" db="EMBL/GenBank/DDBJ databases">
        <authorList>
            <person name="Lanie J.A."/>
            <person name="Ng W.-L."/>
            <person name="Kazmierczak K.M."/>
            <person name="Andrzejewski T.M."/>
            <person name="Davidsen T.M."/>
            <person name="Wayne K.J."/>
            <person name="Tettelin H."/>
            <person name="Glass J.I."/>
            <person name="Rusch D."/>
            <person name="Podicherti R."/>
            <person name="Tsui H.-C.T."/>
            <person name="Winkler M.E."/>
        </authorList>
    </citation>
    <scope>NUCLEOTIDE SEQUENCE</scope>
</reference>
<gene>
    <name evidence="10" type="ORF">METZ01_LOCUS11133</name>
</gene>
<keyword evidence="6" id="KW-0324">Glycolysis</keyword>
<dbReference type="InterPro" id="IPR036849">
    <property type="entry name" value="Enolase-like_C_sf"/>
</dbReference>
<dbReference type="InterPro" id="IPR020810">
    <property type="entry name" value="Enolase_C"/>
</dbReference>
<dbReference type="Pfam" id="PF00113">
    <property type="entry name" value="Enolase_C"/>
    <property type="match status" value="1"/>
</dbReference>
<feature type="domain" description="Enolase N-terminal" evidence="9">
    <location>
        <begin position="5"/>
        <end position="135"/>
    </location>
</feature>
<evidence type="ECO:0000256" key="1">
    <source>
        <dbReference type="ARBA" id="ARBA00001946"/>
    </source>
</evidence>